<gene>
    <name evidence="5" type="ORF">AABB31_19750</name>
</gene>
<accession>A0AAN0NKC8</accession>
<dbReference type="GO" id="GO:0015031">
    <property type="term" value="P:protein transport"/>
    <property type="evidence" value="ECO:0007669"/>
    <property type="project" value="UniProtKB-KW"/>
</dbReference>
<dbReference type="GO" id="GO:0005829">
    <property type="term" value="C:cytosol"/>
    <property type="evidence" value="ECO:0007669"/>
    <property type="project" value="TreeGrafter"/>
</dbReference>
<feature type="region of interest" description="Disordered" evidence="4">
    <location>
        <begin position="1"/>
        <end position="20"/>
    </location>
</feature>
<sequence>MDADIAQQQSRADSVADTRPQTAANWPDGLWCARYFDDAVHLSRTCLRSLMIPAEQPQFSAKLLSAAEFDAYNATRLGRAAADEAREEMLREAKQEARSIIDRAKDNAAELLARRTEALDEDVSAWVEKQKSQRLGTELAALDKEIAAIGQTFEKALPAISDLIIQTTKKVIGAMPDAKKYRMIVQKALDDLPTGCAVTLEVAPDRAGQINDAIKAAKAEKFANLSVNVNPNADAGAMRLLVQEGSIDFGLADQFSRIEAVLQETLGRVDSEGSPE</sequence>
<evidence type="ECO:0000256" key="4">
    <source>
        <dbReference type="SAM" id="MobiDB-lite"/>
    </source>
</evidence>
<keyword evidence="2" id="KW-0653">Protein transport</keyword>
<dbReference type="KEGG" id="yrh:AABB31_19750"/>
<evidence type="ECO:0008006" key="7">
    <source>
        <dbReference type="Google" id="ProtNLM"/>
    </source>
</evidence>
<feature type="compositionally biased region" description="Polar residues" evidence="4">
    <location>
        <begin position="1"/>
        <end position="12"/>
    </location>
</feature>
<keyword evidence="3" id="KW-0175">Coiled coil</keyword>
<evidence type="ECO:0000313" key="6">
    <source>
        <dbReference type="Proteomes" id="UP001470809"/>
    </source>
</evidence>
<name>A0AAN0NKC8_9RHOB</name>
<evidence type="ECO:0000313" key="5">
    <source>
        <dbReference type="EMBL" id="WZU67167.1"/>
    </source>
</evidence>
<proteinExistence type="predicted"/>
<reference evidence="6" key="1">
    <citation type="submission" date="2024-04" db="EMBL/GenBank/DDBJ databases">
        <title>Phylogenomic analyses of a clade within the roseobacter group suggest taxonomic reassignments of species of the genera Aestuariivita, Citreicella, Loktanella, Nautella, Pelagibaca, Ruegeria, Thalassobius, Thiobacimonas and Tropicibacter, and the proposal o.</title>
        <authorList>
            <person name="Jeon C.O."/>
        </authorList>
    </citation>
    <scope>NUCLEOTIDE SEQUENCE [LARGE SCALE GENOMIC DNA]</scope>
    <source>
        <strain evidence="6">SS1-5</strain>
    </source>
</reference>
<evidence type="ECO:0000256" key="1">
    <source>
        <dbReference type="ARBA" id="ARBA00022448"/>
    </source>
</evidence>
<keyword evidence="6" id="KW-1185">Reference proteome</keyword>
<dbReference type="RefSeq" id="WP_342076479.1">
    <property type="nucleotide sequence ID" value="NZ_CP151767.2"/>
</dbReference>
<dbReference type="PANTHER" id="PTHR34982:SF1">
    <property type="entry name" value="FLAGELLAR ASSEMBLY PROTEIN FLIH"/>
    <property type="match status" value="1"/>
</dbReference>
<dbReference type="InterPro" id="IPR051472">
    <property type="entry name" value="T3SS_Stator/FliH"/>
</dbReference>
<feature type="coiled-coil region" evidence="3">
    <location>
        <begin position="87"/>
        <end position="121"/>
    </location>
</feature>
<dbReference type="PANTHER" id="PTHR34982">
    <property type="entry name" value="YOP PROTEINS TRANSLOCATION PROTEIN L"/>
    <property type="match status" value="1"/>
</dbReference>
<dbReference type="EMBL" id="CP151767">
    <property type="protein sequence ID" value="WZU67167.1"/>
    <property type="molecule type" value="Genomic_DNA"/>
</dbReference>
<evidence type="ECO:0000256" key="2">
    <source>
        <dbReference type="ARBA" id="ARBA00022927"/>
    </source>
</evidence>
<dbReference type="Proteomes" id="UP001470809">
    <property type="component" value="Chromosome"/>
</dbReference>
<reference evidence="5 6" key="2">
    <citation type="submission" date="2024-08" db="EMBL/GenBank/DDBJ databases">
        <title>Phylogenomic analyses of a clade within the roseobacter group suggest taxonomic reassignments of species of the genera Aestuariivita, Citreicella, Loktanella, Nautella, Pelagibaca, Ruegeria, Thalassobius, Thiobacimonas and Tropicibacter, and the proposal o.</title>
        <authorList>
            <person name="Jeon C.O."/>
        </authorList>
    </citation>
    <scope>NUCLEOTIDE SEQUENCE [LARGE SCALE GENOMIC DNA]</scope>
    <source>
        <strain evidence="5 6">SS1-5</strain>
    </source>
</reference>
<evidence type="ECO:0000256" key="3">
    <source>
        <dbReference type="SAM" id="Coils"/>
    </source>
</evidence>
<keyword evidence="1" id="KW-0813">Transport</keyword>
<organism evidence="5 6">
    <name type="scientific">Yoonia rhodophyticola</name>
    <dbReference type="NCBI Taxonomy" id="3137370"/>
    <lineage>
        <taxon>Bacteria</taxon>
        <taxon>Pseudomonadati</taxon>
        <taxon>Pseudomonadota</taxon>
        <taxon>Alphaproteobacteria</taxon>
        <taxon>Rhodobacterales</taxon>
        <taxon>Paracoccaceae</taxon>
        <taxon>Yoonia</taxon>
    </lineage>
</organism>
<protein>
    <recommendedName>
        <fullName evidence="7">Flagellar assembly protein FliH/Type III secretion system HrpE domain-containing protein</fullName>
    </recommendedName>
</protein>
<dbReference type="AlphaFoldDB" id="A0AAN0NKC8"/>